<dbReference type="Proteomes" id="UP001145087">
    <property type="component" value="Unassembled WGS sequence"/>
</dbReference>
<dbReference type="RefSeq" id="WP_343333418.1">
    <property type="nucleotide sequence ID" value="NZ_JAPOHD010000027.1"/>
</dbReference>
<dbReference type="PROSITE" id="PS51257">
    <property type="entry name" value="PROKAR_LIPOPROTEIN"/>
    <property type="match status" value="1"/>
</dbReference>
<reference evidence="1" key="1">
    <citation type="submission" date="2022-11" db="EMBL/GenBank/DDBJ databases">
        <title>Marilongibacter aestuarii gen. nov., sp. nov., isolated from tidal flat sediment.</title>
        <authorList>
            <person name="Jiayan W."/>
        </authorList>
    </citation>
    <scope>NUCLEOTIDE SEQUENCE</scope>
    <source>
        <strain evidence="1">Z1-6</strain>
    </source>
</reference>
<name>A0A9X3F5R8_9BACT</name>
<dbReference type="EMBL" id="JAPOHD010000027">
    <property type="protein sequence ID" value="MCY1721084.1"/>
    <property type="molecule type" value="Genomic_DNA"/>
</dbReference>
<organism evidence="1 2">
    <name type="scientific">Draconibacterium aestuarii</name>
    <dbReference type="NCBI Taxonomy" id="2998507"/>
    <lineage>
        <taxon>Bacteria</taxon>
        <taxon>Pseudomonadati</taxon>
        <taxon>Bacteroidota</taxon>
        <taxon>Bacteroidia</taxon>
        <taxon>Marinilabiliales</taxon>
        <taxon>Prolixibacteraceae</taxon>
        <taxon>Draconibacterium</taxon>
    </lineage>
</organism>
<accession>A0A9X3F5R8</accession>
<protein>
    <submittedName>
        <fullName evidence="1">Uncharacterized protein</fullName>
    </submittedName>
</protein>
<dbReference type="AlphaFoldDB" id="A0A9X3F5R8"/>
<evidence type="ECO:0000313" key="1">
    <source>
        <dbReference type="EMBL" id="MCY1721084.1"/>
    </source>
</evidence>
<sequence length="178" mass="19753">MNTKAKLFLVVAVIIGLAACNKTEEPIDNSIEGTYVGTLTVNGLKSASETMQGSTSATADVTKTGDGQIEVHCYNDDIDTTFMLNYFDNHDSIMVCLNGDDFEHMYGHMYGQGHMGGGMMGDITNGETEWQHHMDDEHKDGDEHFGGFDPMNHTFGYRFRMFEGDTSYMLNFQGSKSN</sequence>
<keyword evidence="2" id="KW-1185">Reference proteome</keyword>
<gene>
    <name evidence="1" type="ORF">OU798_12070</name>
</gene>
<comment type="caution">
    <text evidence="1">The sequence shown here is derived from an EMBL/GenBank/DDBJ whole genome shotgun (WGS) entry which is preliminary data.</text>
</comment>
<evidence type="ECO:0000313" key="2">
    <source>
        <dbReference type="Proteomes" id="UP001145087"/>
    </source>
</evidence>
<proteinExistence type="predicted"/>